<evidence type="ECO:0000256" key="2">
    <source>
        <dbReference type="ARBA" id="ARBA00022475"/>
    </source>
</evidence>
<keyword evidence="6" id="KW-1133">Transmembrane helix</keyword>
<dbReference type="PANTHER" id="PTHR21137">
    <property type="entry name" value="ODORANT RECEPTOR"/>
    <property type="match status" value="1"/>
</dbReference>
<dbReference type="VEuPathDB" id="VectorBase:ASTEI01992"/>
<evidence type="ECO:0000256" key="5">
    <source>
        <dbReference type="ARBA" id="ARBA00022725"/>
    </source>
</evidence>
<dbReference type="AlphaFoldDB" id="A0A182Y0K6"/>
<keyword evidence="8" id="KW-0675">Receptor</keyword>
<keyword evidence="3" id="KW-0716">Sensory transduction</keyword>
<keyword evidence="9" id="KW-0807">Transducer</keyword>
<evidence type="ECO:0000256" key="6">
    <source>
        <dbReference type="ARBA" id="ARBA00022989"/>
    </source>
</evidence>
<keyword evidence="11" id="KW-1185">Reference proteome</keyword>
<dbReference type="VEuPathDB" id="VectorBase:ASTE015918"/>
<dbReference type="GO" id="GO:0007165">
    <property type="term" value="P:signal transduction"/>
    <property type="evidence" value="ECO:0007669"/>
    <property type="project" value="UniProtKB-KW"/>
</dbReference>
<dbReference type="STRING" id="30069.A0A182Y0K6"/>
<dbReference type="PANTHER" id="PTHR21137:SF35">
    <property type="entry name" value="ODORANT RECEPTOR 19A-RELATED"/>
    <property type="match status" value="1"/>
</dbReference>
<accession>A0A182Y0K6</accession>
<dbReference type="GO" id="GO:0005549">
    <property type="term" value="F:odorant binding"/>
    <property type="evidence" value="ECO:0007669"/>
    <property type="project" value="InterPro"/>
</dbReference>
<dbReference type="VEuPathDB" id="VectorBase:ASTEI20_045880"/>
<evidence type="ECO:0000256" key="8">
    <source>
        <dbReference type="ARBA" id="ARBA00023170"/>
    </source>
</evidence>
<evidence type="ECO:0000256" key="1">
    <source>
        <dbReference type="ARBA" id="ARBA00004651"/>
    </source>
</evidence>
<evidence type="ECO:0000256" key="3">
    <source>
        <dbReference type="ARBA" id="ARBA00022606"/>
    </source>
</evidence>
<dbReference type="OMA" id="YIAGHIM"/>
<keyword evidence="2" id="KW-1003">Cell membrane</keyword>
<evidence type="ECO:0000313" key="11">
    <source>
        <dbReference type="Proteomes" id="UP000076408"/>
    </source>
</evidence>
<sequence>MRTAIELYHASFDRLKLSSRLIGAGLWEQKYGFTWGRIASLTQIVMFLGLHVWTGFKYREDALEMLESQSLICTGLALMIKYFTMIRNRDPVRELTGNIERETYTNYQETSNEYPVVQKYSRVLYIAGHIMIGGYFGSLFIIWINPLFVYFTEGRVMLLFFCEIPYVDWTVNRGYWITVTLQIAFYVTGTCGLILVDYLCAFFTINGSLYVDLLRFHLNELSELLAEPGYQTRSSPEIIEKVDHKWRICLVEHQHIVEYYDKFSDLWSMINLAQVGCSVFGICINMLIIFLTDWYAAYAILFALFIDLSVHFVLGAIIERKVDELLISLVHFPWYLLDDRRQKEYKLLLLRAQQPSGMSIAGLTPVNYETYTQIMKMLYQLFALAMNFLK</sequence>
<reference evidence="11" key="1">
    <citation type="journal article" date="2014" name="Genome Biol.">
        <title>Genome analysis of a major urban malaria vector mosquito, Anopheles stephensi.</title>
        <authorList>
            <person name="Jiang X."/>
            <person name="Peery A."/>
            <person name="Hall A.B."/>
            <person name="Sharma A."/>
            <person name="Chen X.G."/>
            <person name="Waterhouse R.M."/>
            <person name="Komissarov A."/>
            <person name="Riehle M.M."/>
            <person name="Shouche Y."/>
            <person name="Sharakhova M.V."/>
            <person name="Lawson D."/>
            <person name="Pakpour N."/>
            <person name="Arensburger P."/>
            <person name="Davidson V.L."/>
            <person name="Eiglmeier K."/>
            <person name="Emrich S."/>
            <person name="George P."/>
            <person name="Kennedy R.C."/>
            <person name="Mane S.P."/>
            <person name="Maslen G."/>
            <person name="Oringanje C."/>
            <person name="Qi Y."/>
            <person name="Settlage R."/>
            <person name="Tojo M."/>
            <person name="Tubio J.M."/>
            <person name="Unger M.F."/>
            <person name="Wang B."/>
            <person name="Vernick K.D."/>
            <person name="Ribeiro J.M."/>
            <person name="James A.A."/>
            <person name="Michel K."/>
            <person name="Riehle M.A."/>
            <person name="Luckhart S."/>
            <person name="Sharakhov I.V."/>
            <person name="Tu Z."/>
        </authorList>
    </citation>
    <scope>NUCLEOTIDE SEQUENCE [LARGE SCALE GENOMIC DNA]</scope>
    <source>
        <strain evidence="11">Indian</strain>
    </source>
</reference>
<keyword evidence="4" id="KW-0812">Transmembrane</keyword>
<dbReference type="GO" id="GO:0004984">
    <property type="term" value="F:olfactory receptor activity"/>
    <property type="evidence" value="ECO:0007669"/>
    <property type="project" value="InterPro"/>
</dbReference>
<protein>
    <submittedName>
        <fullName evidence="10">Uncharacterized protein</fullName>
    </submittedName>
</protein>
<comment type="subcellular location">
    <subcellularLocation>
        <location evidence="1">Cell membrane</location>
        <topology evidence="1">Multi-pass membrane protein</topology>
    </subcellularLocation>
</comment>
<keyword evidence="5" id="KW-0552">Olfaction</keyword>
<dbReference type="GO" id="GO:0005886">
    <property type="term" value="C:plasma membrane"/>
    <property type="evidence" value="ECO:0007669"/>
    <property type="project" value="UniProtKB-SubCell"/>
</dbReference>
<organism evidence="10 11">
    <name type="scientific">Anopheles stephensi</name>
    <name type="common">Indo-Pakistan malaria mosquito</name>
    <dbReference type="NCBI Taxonomy" id="30069"/>
    <lineage>
        <taxon>Eukaryota</taxon>
        <taxon>Metazoa</taxon>
        <taxon>Ecdysozoa</taxon>
        <taxon>Arthropoda</taxon>
        <taxon>Hexapoda</taxon>
        <taxon>Insecta</taxon>
        <taxon>Pterygota</taxon>
        <taxon>Neoptera</taxon>
        <taxon>Endopterygota</taxon>
        <taxon>Diptera</taxon>
        <taxon>Nematocera</taxon>
        <taxon>Culicoidea</taxon>
        <taxon>Culicidae</taxon>
        <taxon>Anophelinae</taxon>
        <taxon>Anopheles</taxon>
    </lineage>
</organism>
<evidence type="ECO:0000256" key="7">
    <source>
        <dbReference type="ARBA" id="ARBA00023136"/>
    </source>
</evidence>
<dbReference type="Proteomes" id="UP000076408">
    <property type="component" value="Unassembled WGS sequence"/>
</dbReference>
<evidence type="ECO:0000256" key="4">
    <source>
        <dbReference type="ARBA" id="ARBA00022692"/>
    </source>
</evidence>
<dbReference type="InterPro" id="IPR004117">
    <property type="entry name" value="7tm6_olfct_rcpt"/>
</dbReference>
<evidence type="ECO:0000256" key="9">
    <source>
        <dbReference type="ARBA" id="ARBA00023224"/>
    </source>
</evidence>
<name>A0A182Y0K6_ANOST</name>
<keyword evidence="7" id="KW-0472">Membrane</keyword>
<dbReference type="EnsemblMetazoa" id="ASTEI01992-RA">
    <property type="protein sequence ID" value="ASTEI01992-PA"/>
    <property type="gene ID" value="ASTEI01992"/>
</dbReference>
<evidence type="ECO:0000313" key="10">
    <source>
        <dbReference type="EnsemblMetazoa" id="ASTEI01992-PA"/>
    </source>
</evidence>
<proteinExistence type="predicted"/>
<dbReference type="Pfam" id="PF02949">
    <property type="entry name" value="7tm_6"/>
    <property type="match status" value="1"/>
</dbReference>
<reference evidence="10" key="2">
    <citation type="submission" date="2020-05" db="UniProtKB">
        <authorList>
            <consortium name="EnsemblMetazoa"/>
        </authorList>
    </citation>
    <scope>IDENTIFICATION</scope>
    <source>
        <strain evidence="10">Indian</strain>
    </source>
</reference>